<proteinExistence type="predicted"/>
<dbReference type="AlphaFoldDB" id="A0A9D5HDP2"/>
<reference evidence="3" key="2">
    <citation type="journal article" date="2022" name="Hortic Res">
        <title>The genome of Dioscorea zingiberensis sheds light on the biosynthesis, origin and evolution of the medicinally important diosgenin saponins.</title>
        <authorList>
            <person name="Li Y."/>
            <person name="Tan C."/>
            <person name="Li Z."/>
            <person name="Guo J."/>
            <person name="Li S."/>
            <person name="Chen X."/>
            <person name="Wang C."/>
            <person name="Dai X."/>
            <person name="Yang H."/>
            <person name="Song W."/>
            <person name="Hou L."/>
            <person name="Xu J."/>
            <person name="Tong Z."/>
            <person name="Xu A."/>
            <person name="Yuan X."/>
            <person name="Wang W."/>
            <person name="Yang Q."/>
            <person name="Chen L."/>
            <person name="Sun Z."/>
            <person name="Wang K."/>
            <person name="Pan B."/>
            <person name="Chen J."/>
            <person name="Bao Y."/>
            <person name="Liu F."/>
            <person name="Qi X."/>
            <person name="Gang D.R."/>
            <person name="Wen J."/>
            <person name="Li J."/>
        </authorList>
    </citation>
    <scope>NUCLEOTIDE SEQUENCE</scope>
    <source>
        <strain evidence="3">Dzin_1.0</strain>
    </source>
</reference>
<evidence type="ECO:0000313" key="3">
    <source>
        <dbReference type="EMBL" id="KAJ0972739.1"/>
    </source>
</evidence>
<feature type="compositionally biased region" description="Low complexity" evidence="1">
    <location>
        <begin position="35"/>
        <end position="54"/>
    </location>
</feature>
<gene>
    <name evidence="3" type="ORF">J5N97_020698</name>
</gene>
<dbReference type="InterPro" id="IPR056440">
    <property type="entry name" value="Zn-ribbon_GIR1"/>
</dbReference>
<dbReference type="Pfam" id="PF24747">
    <property type="entry name" value="Zn-ribbon_GIR1"/>
    <property type="match status" value="1"/>
</dbReference>
<sequence length="113" mass="12324">MNGRSPKPEVNVSPARNNGGPSAVVNDDDDEKSTNRSSSTSPRSPPSSCVSSESDQGMKYSSSPEAAPMVLAGCPYCLLYVMVFEEDPKCPKCKRVVKDYLYDKNGDRKNKKN</sequence>
<dbReference type="OrthoDB" id="1930194at2759"/>
<name>A0A9D5HDP2_9LILI</name>
<dbReference type="PANTHER" id="PTHR33177">
    <property type="entry name" value="PUTATIVE-RELATED"/>
    <property type="match status" value="1"/>
</dbReference>
<feature type="domain" description="GIR1-like zinc ribbon" evidence="2">
    <location>
        <begin position="69"/>
        <end position="97"/>
    </location>
</feature>
<evidence type="ECO:0000256" key="1">
    <source>
        <dbReference type="SAM" id="MobiDB-lite"/>
    </source>
</evidence>
<accession>A0A9D5HDP2</accession>
<keyword evidence="4" id="KW-1185">Reference proteome</keyword>
<feature type="region of interest" description="Disordered" evidence="1">
    <location>
        <begin position="1"/>
        <end position="65"/>
    </location>
</feature>
<comment type="caution">
    <text evidence="3">The sequence shown here is derived from an EMBL/GenBank/DDBJ whole genome shotgun (WGS) entry which is preliminary data.</text>
</comment>
<evidence type="ECO:0000313" key="4">
    <source>
        <dbReference type="Proteomes" id="UP001085076"/>
    </source>
</evidence>
<protein>
    <recommendedName>
        <fullName evidence="2">GIR1-like zinc ribbon domain-containing protein</fullName>
    </recommendedName>
</protein>
<dbReference type="EMBL" id="JAGGNH010000005">
    <property type="protein sequence ID" value="KAJ0972739.1"/>
    <property type="molecule type" value="Genomic_DNA"/>
</dbReference>
<dbReference type="Proteomes" id="UP001085076">
    <property type="component" value="Miscellaneous, Linkage group lg05"/>
</dbReference>
<dbReference type="PANTHER" id="PTHR33177:SF74">
    <property type="entry name" value="PROTEIN GL2-INTERACTING REPRESSOR 1"/>
    <property type="match status" value="1"/>
</dbReference>
<evidence type="ECO:0000259" key="2">
    <source>
        <dbReference type="Pfam" id="PF24747"/>
    </source>
</evidence>
<dbReference type="InterPro" id="IPR055281">
    <property type="entry name" value="GIR1-2/SIED1"/>
</dbReference>
<reference evidence="3" key="1">
    <citation type="submission" date="2021-03" db="EMBL/GenBank/DDBJ databases">
        <authorList>
            <person name="Li Z."/>
            <person name="Yang C."/>
        </authorList>
    </citation>
    <scope>NUCLEOTIDE SEQUENCE</scope>
    <source>
        <strain evidence="3">Dzin_1.0</strain>
        <tissue evidence="3">Leaf</tissue>
    </source>
</reference>
<organism evidence="3 4">
    <name type="scientific">Dioscorea zingiberensis</name>
    <dbReference type="NCBI Taxonomy" id="325984"/>
    <lineage>
        <taxon>Eukaryota</taxon>
        <taxon>Viridiplantae</taxon>
        <taxon>Streptophyta</taxon>
        <taxon>Embryophyta</taxon>
        <taxon>Tracheophyta</taxon>
        <taxon>Spermatophyta</taxon>
        <taxon>Magnoliopsida</taxon>
        <taxon>Liliopsida</taxon>
        <taxon>Dioscoreales</taxon>
        <taxon>Dioscoreaceae</taxon>
        <taxon>Dioscorea</taxon>
    </lineage>
</organism>